<evidence type="ECO:0000256" key="1">
    <source>
        <dbReference type="SAM" id="Phobius"/>
    </source>
</evidence>
<evidence type="ECO:0000313" key="3">
    <source>
        <dbReference type="Proteomes" id="UP000541444"/>
    </source>
</evidence>
<dbReference type="InterPro" id="IPR006852">
    <property type="entry name" value="TOD1_MUCI70"/>
</dbReference>
<protein>
    <submittedName>
        <fullName evidence="2">Uncharacterized protein</fullName>
    </submittedName>
</protein>
<sequence length="207" mass="23749">MSSSKFTNNIAISITDDDSDELLQGRRTARARRKRKKLGFRARNSVLKRAFRNLMRYYWVVLMFIGGVVFFFEGVKIFGKSGGISNEGAITKMAVEKKAEGNLNRLDRTTRMFNGARELCLKLQPPEALEHLDIPAVKEPYFPVNRVIYKSDDDTNNIEGDATIFERNGEATRFNLFTGNQTIREREQSFKVFTWILTFLSRLGTTS</sequence>
<accession>A0A7J7MLT6</accession>
<keyword evidence="1" id="KW-0812">Transmembrane</keyword>
<comment type="caution">
    <text evidence="2">The sequence shown here is derived from an EMBL/GenBank/DDBJ whole genome shotgun (WGS) entry which is preliminary data.</text>
</comment>
<dbReference type="AlphaFoldDB" id="A0A7J7MLT6"/>
<name>A0A7J7MLT6_9MAGN</name>
<dbReference type="EMBL" id="JACGCM010001403">
    <property type="protein sequence ID" value="KAF6155782.1"/>
    <property type="molecule type" value="Genomic_DNA"/>
</dbReference>
<organism evidence="2 3">
    <name type="scientific">Kingdonia uniflora</name>
    <dbReference type="NCBI Taxonomy" id="39325"/>
    <lineage>
        <taxon>Eukaryota</taxon>
        <taxon>Viridiplantae</taxon>
        <taxon>Streptophyta</taxon>
        <taxon>Embryophyta</taxon>
        <taxon>Tracheophyta</taxon>
        <taxon>Spermatophyta</taxon>
        <taxon>Magnoliopsida</taxon>
        <taxon>Ranunculales</taxon>
        <taxon>Circaeasteraceae</taxon>
        <taxon>Kingdonia</taxon>
    </lineage>
</organism>
<dbReference type="PANTHER" id="PTHR12956">
    <property type="entry name" value="ALKALINE CERAMIDASE-RELATED"/>
    <property type="match status" value="1"/>
</dbReference>
<feature type="transmembrane region" description="Helical" evidence="1">
    <location>
        <begin position="57"/>
        <end position="75"/>
    </location>
</feature>
<evidence type="ECO:0000313" key="2">
    <source>
        <dbReference type="EMBL" id="KAF6155782.1"/>
    </source>
</evidence>
<dbReference type="PANTHER" id="PTHR12956:SF17">
    <property type="entry name" value="OS01G0749100 PROTEIN"/>
    <property type="match status" value="1"/>
</dbReference>
<keyword evidence="1" id="KW-1133">Transmembrane helix</keyword>
<dbReference type="OrthoDB" id="1905162at2759"/>
<reference evidence="2 3" key="1">
    <citation type="journal article" date="2020" name="IScience">
        <title>Genome Sequencing of the Endangered Kingdonia uniflora (Circaeasteraceae, Ranunculales) Reveals Potential Mechanisms of Evolutionary Specialization.</title>
        <authorList>
            <person name="Sun Y."/>
            <person name="Deng T."/>
            <person name="Zhang A."/>
            <person name="Moore M.J."/>
            <person name="Landis J.B."/>
            <person name="Lin N."/>
            <person name="Zhang H."/>
            <person name="Zhang X."/>
            <person name="Huang J."/>
            <person name="Zhang X."/>
            <person name="Sun H."/>
            <person name="Wang H."/>
        </authorList>
    </citation>
    <scope>NUCLEOTIDE SEQUENCE [LARGE SCALE GENOMIC DNA]</scope>
    <source>
        <strain evidence="2">TB1705</strain>
        <tissue evidence="2">Leaf</tissue>
    </source>
</reference>
<keyword evidence="3" id="KW-1185">Reference proteome</keyword>
<gene>
    <name evidence="2" type="ORF">GIB67_007429</name>
</gene>
<keyword evidence="1" id="KW-0472">Membrane</keyword>
<proteinExistence type="predicted"/>
<dbReference type="Proteomes" id="UP000541444">
    <property type="component" value="Unassembled WGS sequence"/>
</dbReference>